<evidence type="ECO:0000313" key="7">
    <source>
        <dbReference type="Proteomes" id="UP001146120"/>
    </source>
</evidence>
<feature type="chain" id="PRO_5043315446" description="EGF-like domain-containing protein" evidence="4">
    <location>
        <begin position="33"/>
        <end position="749"/>
    </location>
</feature>
<feature type="disulfide bond" evidence="1">
    <location>
        <begin position="112"/>
        <end position="129"/>
    </location>
</feature>
<organism evidence="6 7">
    <name type="scientific">Lagenidium giganteum</name>
    <dbReference type="NCBI Taxonomy" id="4803"/>
    <lineage>
        <taxon>Eukaryota</taxon>
        <taxon>Sar</taxon>
        <taxon>Stramenopiles</taxon>
        <taxon>Oomycota</taxon>
        <taxon>Peronosporomycetes</taxon>
        <taxon>Pythiales</taxon>
        <taxon>Pythiaceae</taxon>
    </lineage>
</organism>
<keyword evidence="1" id="KW-1015">Disulfide bond</keyword>
<reference evidence="6" key="2">
    <citation type="journal article" date="2023" name="Microbiol Resour">
        <title>Decontamination and Annotation of the Draft Genome Sequence of the Oomycete Lagenidium giganteum ARSEF 373.</title>
        <authorList>
            <person name="Morgan W.R."/>
            <person name="Tartar A."/>
        </authorList>
    </citation>
    <scope>NUCLEOTIDE SEQUENCE</scope>
    <source>
        <strain evidence="6">ARSEF 373</strain>
    </source>
</reference>
<keyword evidence="4" id="KW-0732">Signal</keyword>
<sequence length="749" mass="82521">MDGQEAFTMCWQNRFLSAVAVCVAVHPMAADAFDSDFACCGGCSSSVRSRVDELGSQAVVFSWQPNSTNYVAPECAHGFPAIAARGGSEGQGRVRSGPDADTITHDADDLCCDNGGFCASVATDSGGTCRCVDGFTGDRCEFSVFDVARANNTQIYLTTAWNGTNSTFVPPYRQRFDYKAAIDNIAGNGASPPVAYTDIVSAVYMPSKWLSIVLGVIIGAIWTWTCPCRRMKPLDMDRDVSFPALYAFGIASILCIIVAFYFYIQTTSPQLDDHRYVREVLDWNSTLFRNSVALLGRNAIHHHLVIGLMENAGTLLAPHTFLDNLTAITTESVSQPVFEALEQLAPYSMEFPLAATTNCTYFMALQDIEARSAVMLATGCFQCPACADVAQQLARARHWWQHNTVTKQYELATAKRQLVALTSQQHFVSNVTKFIERMQNLANSFCNIVQSYSNDMKKMGNQFDDGTTVEMYVLIACIGLAAAVAALGAIFFPIVCSCVCCTDFVGFNDFTRSLLMLLLPAAPISYGYMYTAACMASDGLVVLQLLQSNISSFFADPAIVSLWRSLTRTIQTKQRLVNYTTSVGAIINSTRPLLEDLRLKPVAVESVENVFKPAADFIATSVRDLLLHDCGYNGNCAWLQRSINELRDHFEGIIENWQQFSVNFVIACIAQVILVILFTTLRKVAQLMRQSYRLHRNQVMAAVFERRRSDTESSSSSKQEVTRQEPSGATLGDQVPSRIQPALPEPCHE</sequence>
<evidence type="ECO:0000259" key="5">
    <source>
        <dbReference type="PROSITE" id="PS50026"/>
    </source>
</evidence>
<feature type="disulfide bond" evidence="1">
    <location>
        <begin position="131"/>
        <end position="140"/>
    </location>
</feature>
<keyword evidence="3" id="KW-0812">Transmembrane</keyword>
<keyword evidence="7" id="KW-1185">Reference proteome</keyword>
<proteinExistence type="predicted"/>
<dbReference type="AlphaFoldDB" id="A0AAV2YQL6"/>
<dbReference type="CDD" id="cd00053">
    <property type="entry name" value="EGF"/>
    <property type="match status" value="1"/>
</dbReference>
<keyword evidence="1" id="KW-0245">EGF-like domain</keyword>
<dbReference type="Gene3D" id="2.10.25.10">
    <property type="entry name" value="Laminin"/>
    <property type="match status" value="1"/>
</dbReference>
<dbReference type="InterPro" id="IPR000742">
    <property type="entry name" value="EGF"/>
</dbReference>
<evidence type="ECO:0000256" key="2">
    <source>
        <dbReference type="SAM" id="MobiDB-lite"/>
    </source>
</evidence>
<feature type="transmembrane region" description="Helical" evidence="3">
    <location>
        <begin position="209"/>
        <end position="228"/>
    </location>
</feature>
<feature type="transmembrane region" description="Helical" evidence="3">
    <location>
        <begin position="514"/>
        <end position="533"/>
    </location>
</feature>
<keyword evidence="3" id="KW-0472">Membrane</keyword>
<gene>
    <name evidence="6" type="ORF">N0F65_002989</name>
</gene>
<feature type="transmembrane region" description="Helical" evidence="3">
    <location>
        <begin position="240"/>
        <end position="264"/>
    </location>
</feature>
<feature type="transmembrane region" description="Helical" evidence="3">
    <location>
        <begin position="660"/>
        <end position="681"/>
    </location>
</feature>
<feature type="signal peptide" evidence="4">
    <location>
        <begin position="1"/>
        <end position="32"/>
    </location>
</feature>
<feature type="transmembrane region" description="Helical" evidence="3">
    <location>
        <begin position="471"/>
        <end position="502"/>
    </location>
</feature>
<name>A0AAV2YQL6_9STRA</name>
<keyword evidence="3" id="KW-1133">Transmembrane helix</keyword>
<protein>
    <recommendedName>
        <fullName evidence="5">EGF-like domain-containing protein</fullName>
    </recommendedName>
</protein>
<dbReference type="EMBL" id="DAKRPA010000194">
    <property type="protein sequence ID" value="DAZ95679.1"/>
    <property type="molecule type" value="Genomic_DNA"/>
</dbReference>
<reference evidence="6" key="1">
    <citation type="submission" date="2022-11" db="EMBL/GenBank/DDBJ databases">
        <authorList>
            <person name="Morgan W.R."/>
            <person name="Tartar A."/>
        </authorList>
    </citation>
    <scope>NUCLEOTIDE SEQUENCE</scope>
    <source>
        <strain evidence="6">ARSEF 373</strain>
    </source>
</reference>
<evidence type="ECO:0000313" key="6">
    <source>
        <dbReference type="EMBL" id="DAZ95679.1"/>
    </source>
</evidence>
<dbReference type="PROSITE" id="PS00022">
    <property type="entry name" value="EGF_1"/>
    <property type="match status" value="1"/>
</dbReference>
<dbReference type="SUPFAM" id="SSF57196">
    <property type="entry name" value="EGF/Laminin"/>
    <property type="match status" value="1"/>
</dbReference>
<comment type="caution">
    <text evidence="1">Lacks conserved residue(s) required for the propagation of feature annotation.</text>
</comment>
<dbReference type="Proteomes" id="UP001146120">
    <property type="component" value="Unassembled WGS sequence"/>
</dbReference>
<accession>A0AAV2YQL6</accession>
<dbReference type="PROSITE" id="PS01186">
    <property type="entry name" value="EGF_2"/>
    <property type="match status" value="1"/>
</dbReference>
<evidence type="ECO:0000256" key="1">
    <source>
        <dbReference type="PROSITE-ProRule" id="PRU00076"/>
    </source>
</evidence>
<evidence type="ECO:0000256" key="3">
    <source>
        <dbReference type="SAM" id="Phobius"/>
    </source>
</evidence>
<evidence type="ECO:0000256" key="4">
    <source>
        <dbReference type="SAM" id="SignalP"/>
    </source>
</evidence>
<feature type="region of interest" description="Disordered" evidence="2">
    <location>
        <begin position="705"/>
        <end position="749"/>
    </location>
</feature>
<dbReference type="PROSITE" id="PS50026">
    <property type="entry name" value="EGF_3"/>
    <property type="match status" value="1"/>
</dbReference>
<feature type="domain" description="EGF-like" evidence="5">
    <location>
        <begin position="107"/>
        <end position="141"/>
    </location>
</feature>
<comment type="caution">
    <text evidence="6">The sequence shown here is derived from an EMBL/GenBank/DDBJ whole genome shotgun (WGS) entry which is preliminary data.</text>
</comment>